<dbReference type="RefSeq" id="WP_100292551.1">
    <property type="nucleotide sequence ID" value="NZ_PGGC01000009.1"/>
</dbReference>
<keyword evidence="3 6" id="KW-0812">Transmembrane</keyword>
<comment type="caution">
    <text evidence="8">The sequence shown here is derived from an EMBL/GenBank/DDBJ whole genome shotgun (WGS) entry which is preliminary data.</text>
</comment>
<dbReference type="GO" id="GO:0005886">
    <property type="term" value="C:plasma membrane"/>
    <property type="evidence" value="ECO:0007669"/>
    <property type="project" value="UniProtKB-SubCell"/>
</dbReference>
<keyword evidence="4 6" id="KW-1133">Transmembrane helix</keyword>
<dbReference type="OrthoDB" id="2489132at2"/>
<proteinExistence type="predicted"/>
<feature type="transmembrane region" description="Helical" evidence="6">
    <location>
        <begin position="268"/>
        <end position="290"/>
    </location>
</feature>
<keyword evidence="5 6" id="KW-0472">Membrane</keyword>
<keyword evidence="2" id="KW-1003">Cell membrane</keyword>
<name>A0A2H9U924_9GAMM</name>
<evidence type="ECO:0000256" key="6">
    <source>
        <dbReference type="SAM" id="Phobius"/>
    </source>
</evidence>
<protein>
    <recommendedName>
        <fullName evidence="7">Cache domain-containing protein</fullName>
    </recommendedName>
</protein>
<gene>
    <name evidence="8" type="ORF">CUC53_01635</name>
</gene>
<dbReference type="EMBL" id="PGGC01000009">
    <property type="protein sequence ID" value="PJG60512.1"/>
    <property type="molecule type" value="Genomic_DNA"/>
</dbReference>
<comment type="subcellular location">
    <subcellularLocation>
        <location evidence="1">Cell membrane</location>
        <topology evidence="1">Multi-pass membrane protein</topology>
    </subcellularLocation>
</comment>
<dbReference type="Proteomes" id="UP000235861">
    <property type="component" value="Unassembled WGS sequence"/>
</dbReference>
<reference evidence="8 9" key="1">
    <citation type="submission" date="2017-11" db="EMBL/GenBank/DDBJ databases">
        <title>Draft genome sequence of environmental isolate Aeromonas cavernicola sp. nov. MDC 2508.</title>
        <authorList>
            <person name="Colston S.M."/>
            <person name="Navarro A."/>
            <person name="Martinez-Murcia A.J."/>
            <person name="Graf J."/>
        </authorList>
    </citation>
    <scope>NUCLEOTIDE SEQUENCE [LARGE SCALE GENOMIC DNA]</scope>
    <source>
        <strain evidence="8 9">MDC 2508</strain>
    </source>
</reference>
<evidence type="ECO:0000313" key="9">
    <source>
        <dbReference type="Proteomes" id="UP000235861"/>
    </source>
</evidence>
<evidence type="ECO:0000256" key="4">
    <source>
        <dbReference type="ARBA" id="ARBA00022989"/>
    </source>
</evidence>
<dbReference type="InterPro" id="IPR029151">
    <property type="entry name" value="Sensor-like_sf"/>
</dbReference>
<dbReference type="CDD" id="cd12912">
    <property type="entry name" value="PDC2_MCP_like"/>
    <property type="match status" value="1"/>
</dbReference>
<evidence type="ECO:0000259" key="7">
    <source>
        <dbReference type="Pfam" id="PF02743"/>
    </source>
</evidence>
<evidence type="ECO:0000313" key="8">
    <source>
        <dbReference type="EMBL" id="PJG60512.1"/>
    </source>
</evidence>
<dbReference type="Pfam" id="PF02743">
    <property type="entry name" value="dCache_1"/>
    <property type="match status" value="1"/>
</dbReference>
<sequence length="299" mass="33309">MMINVITRNKTTFIFGIIILIVTSLQNLYTIVQIRIETQRLIWTYIDQTSIANAQKISRWLDNKAQVIRSTKAAFNLDDSSIPYLTQSLQAGGFSSIYVATDSGKIIGSEANTLPASQRPWFKAAKNDGGLIISTPYIDASTGKPTITIAEPFQRSNTKGVIIGDILIDVMIRDIFDLMSDDAYSILVDSKGNIIAHPDTSLILKSVTVISPELTPEKIKHIVDDGTISEIMINNKSSAFDLKQVPNSDWYYGIVVDNDTSYQAVKRMFFYALLQGILILLLIIIFGYLINSKTEKLKN</sequence>
<keyword evidence="9" id="KW-1185">Reference proteome</keyword>
<dbReference type="AlphaFoldDB" id="A0A2H9U924"/>
<feature type="domain" description="Cache" evidence="7">
    <location>
        <begin position="45"/>
        <end position="254"/>
    </location>
</feature>
<feature type="transmembrane region" description="Helical" evidence="6">
    <location>
        <begin position="12"/>
        <end position="32"/>
    </location>
</feature>
<accession>A0A2H9U924</accession>
<dbReference type="SUPFAM" id="SSF103190">
    <property type="entry name" value="Sensory domain-like"/>
    <property type="match status" value="1"/>
</dbReference>
<evidence type="ECO:0000256" key="5">
    <source>
        <dbReference type="ARBA" id="ARBA00023136"/>
    </source>
</evidence>
<evidence type="ECO:0000256" key="3">
    <source>
        <dbReference type="ARBA" id="ARBA00022692"/>
    </source>
</evidence>
<dbReference type="Gene3D" id="3.30.450.20">
    <property type="entry name" value="PAS domain"/>
    <property type="match status" value="2"/>
</dbReference>
<dbReference type="InterPro" id="IPR033479">
    <property type="entry name" value="dCache_1"/>
</dbReference>
<evidence type="ECO:0000256" key="2">
    <source>
        <dbReference type="ARBA" id="ARBA00022475"/>
    </source>
</evidence>
<dbReference type="CDD" id="cd18773">
    <property type="entry name" value="PDC1_HK_sensor"/>
    <property type="match status" value="1"/>
</dbReference>
<organism evidence="8 9">
    <name type="scientific">Aeromonas cavernicola</name>
    <dbReference type="NCBI Taxonomy" id="1006623"/>
    <lineage>
        <taxon>Bacteria</taxon>
        <taxon>Pseudomonadati</taxon>
        <taxon>Pseudomonadota</taxon>
        <taxon>Gammaproteobacteria</taxon>
        <taxon>Aeromonadales</taxon>
        <taxon>Aeromonadaceae</taxon>
        <taxon>Aeromonas</taxon>
    </lineage>
</organism>
<evidence type="ECO:0000256" key="1">
    <source>
        <dbReference type="ARBA" id="ARBA00004651"/>
    </source>
</evidence>